<name>A0A015KN68_RHIIW</name>
<comment type="caution">
    <text evidence="2">The sequence shown here is derived from an EMBL/GenBank/DDBJ whole genome shotgun (WGS) entry which is preliminary data.</text>
</comment>
<accession>A0A015KN68</accession>
<organism evidence="2 3">
    <name type="scientific">Rhizophagus irregularis (strain DAOM 197198w)</name>
    <name type="common">Glomus intraradices</name>
    <dbReference type="NCBI Taxonomy" id="1432141"/>
    <lineage>
        <taxon>Eukaryota</taxon>
        <taxon>Fungi</taxon>
        <taxon>Fungi incertae sedis</taxon>
        <taxon>Mucoromycota</taxon>
        <taxon>Glomeromycotina</taxon>
        <taxon>Glomeromycetes</taxon>
        <taxon>Glomerales</taxon>
        <taxon>Glomeraceae</taxon>
        <taxon>Rhizophagus</taxon>
    </lineage>
</organism>
<dbReference type="Proteomes" id="UP000022910">
    <property type="component" value="Unassembled WGS sequence"/>
</dbReference>
<dbReference type="Gene3D" id="3.40.50.150">
    <property type="entry name" value="Vaccinia Virus protein VP39"/>
    <property type="match status" value="1"/>
</dbReference>
<dbReference type="STRING" id="1432141.A0A015KN68"/>
<dbReference type="Pfam" id="PF13649">
    <property type="entry name" value="Methyltransf_25"/>
    <property type="match status" value="1"/>
</dbReference>
<feature type="domain" description="Methyltransferase" evidence="1">
    <location>
        <begin position="91"/>
        <end position="146"/>
    </location>
</feature>
<proteinExistence type="predicted"/>
<sequence>MGKIHSKFPNYYDNHVLNDDEKYNLHLRHHLVREIFKGNFSSPVHNILTGWSARVLHVNSILGTWLAEMSANYPGCTYIGVNSISSDEDGKPFDVEFIKSDIQNEGLPYDDNRFDFIVIRFCAWEYSESEWKDIIKELIRCLKPGGWVEITDFGMDFQNPGPKLINFLNNLTNIKCTKDKNINVVNKYEEFLMETNEMENIQKQTEYLPIGEHGEKLGETALQFAHDNINMYLPRYAKFMGMQLKDIPCIADTLCEEANENNTMVPITRVFAQKIL</sequence>
<dbReference type="InterPro" id="IPR029063">
    <property type="entry name" value="SAM-dependent_MTases_sf"/>
</dbReference>
<dbReference type="CDD" id="cd02440">
    <property type="entry name" value="AdoMet_MTases"/>
    <property type="match status" value="1"/>
</dbReference>
<dbReference type="InterPro" id="IPR041698">
    <property type="entry name" value="Methyltransf_25"/>
</dbReference>
<dbReference type="OrthoDB" id="2013972at2759"/>
<reference evidence="2 3" key="1">
    <citation type="submission" date="2014-02" db="EMBL/GenBank/DDBJ databases">
        <title>Single nucleus genome sequencing reveals high similarity among nuclei of an endomycorrhizal fungus.</title>
        <authorList>
            <person name="Lin K."/>
            <person name="Geurts R."/>
            <person name="Zhang Z."/>
            <person name="Limpens E."/>
            <person name="Saunders D.G."/>
            <person name="Mu D."/>
            <person name="Pang E."/>
            <person name="Cao H."/>
            <person name="Cha H."/>
            <person name="Lin T."/>
            <person name="Zhou Q."/>
            <person name="Shang Y."/>
            <person name="Li Y."/>
            <person name="Ivanov S."/>
            <person name="Sharma T."/>
            <person name="Velzen R.V."/>
            <person name="Ruijter N.D."/>
            <person name="Aanen D.K."/>
            <person name="Win J."/>
            <person name="Kamoun S."/>
            <person name="Bisseling T."/>
            <person name="Huang S."/>
        </authorList>
    </citation>
    <scope>NUCLEOTIDE SEQUENCE [LARGE SCALE GENOMIC DNA]</scope>
    <source>
        <strain evidence="3">DAOM197198w</strain>
    </source>
</reference>
<dbReference type="SUPFAM" id="SSF53335">
    <property type="entry name" value="S-adenosyl-L-methionine-dependent methyltransferases"/>
    <property type="match status" value="1"/>
</dbReference>
<dbReference type="SMR" id="A0A015KN68"/>
<dbReference type="AlphaFoldDB" id="A0A015KN68"/>
<evidence type="ECO:0000259" key="1">
    <source>
        <dbReference type="Pfam" id="PF13649"/>
    </source>
</evidence>
<protein>
    <recommendedName>
        <fullName evidence="1">Methyltransferase domain-containing protein</fullName>
    </recommendedName>
</protein>
<gene>
    <name evidence="2" type="ORF">RirG_173410</name>
</gene>
<keyword evidence="3" id="KW-1185">Reference proteome</keyword>
<dbReference type="HOGENOM" id="CLU_010595_9_0_1"/>
<dbReference type="EMBL" id="JEMT01025795">
    <property type="protein sequence ID" value="EXX61196.1"/>
    <property type="molecule type" value="Genomic_DNA"/>
</dbReference>
<evidence type="ECO:0000313" key="2">
    <source>
        <dbReference type="EMBL" id="EXX61196.1"/>
    </source>
</evidence>
<evidence type="ECO:0000313" key="3">
    <source>
        <dbReference type="Proteomes" id="UP000022910"/>
    </source>
</evidence>